<evidence type="ECO:0000313" key="3">
    <source>
        <dbReference type="Proteomes" id="UP001519460"/>
    </source>
</evidence>
<keyword evidence="3" id="KW-1185">Reference proteome</keyword>
<reference evidence="2 3" key="1">
    <citation type="journal article" date="2023" name="Sci. Data">
        <title>Genome assembly of the Korean intertidal mud-creeper Batillaria attramentaria.</title>
        <authorList>
            <person name="Patra A.K."/>
            <person name="Ho P.T."/>
            <person name="Jun S."/>
            <person name="Lee S.J."/>
            <person name="Kim Y."/>
            <person name="Won Y.J."/>
        </authorList>
    </citation>
    <scope>NUCLEOTIDE SEQUENCE [LARGE SCALE GENOMIC DNA]</scope>
    <source>
        <strain evidence="2">Wonlab-2016</strain>
    </source>
</reference>
<feature type="region of interest" description="Disordered" evidence="1">
    <location>
        <begin position="68"/>
        <end position="91"/>
    </location>
</feature>
<dbReference type="Proteomes" id="UP001519460">
    <property type="component" value="Unassembled WGS sequence"/>
</dbReference>
<dbReference type="AlphaFoldDB" id="A0ABD0M668"/>
<accession>A0ABD0M668</accession>
<evidence type="ECO:0000256" key="1">
    <source>
        <dbReference type="SAM" id="MobiDB-lite"/>
    </source>
</evidence>
<proteinExistence type="predicted"/>
<organism evidence="2 3">
    <name type="scientific">Batillaria attramentaria</name>
    <dbReference type="NCBI Taxonomy" id="370345"/>
    <lineage>
        <taxon>Eukaryota</taxon>
        <taxon>Metazoa</taxon>
        <taxon>Spiralia</taxon>
        <taxon>Lophotrochozoa</taxon>
        <taxon>Mollusca</taxon>
        <taxon>Gastropoda</taxon>
        <taxon>Caenogastropoda</taxon>
        <taxon>Sorbeoconcha</taxon>
        <taxon>Cerithioidea</taxon>
        <taxon>Batillariidae</taxon>
        <taxon>Batillaria</taxon>
    </lineage>
</organism>
<gene>
    <name evidence="2" type="ORF">BaRGS_00001087</name>
</gene>
<sequence length="131" mass="13082">MNEPHEPFKKGPVTLIEAGGNNHVKDWVVVVCRAQVVGWGGGGGGGGLRCRLVVVVVGGGVIVGAGEDLRGSGRGRGEGGTGDAKGAAGPGRARSASVFVFGLLAVFPLPAQSNPTRAPLPQFTSAPVFVA</sequence>
<dbReference type="EMBL" id="JACVVK020000004">
    <property type="protein sequence ID" value="KAK7507152.1"/>
    <property type="molecule type" value="Genomic_DNA"/>
</dbReference>
<name>A0ABD0M668_9CAEN</name>
<protein>
    <submittedName>
        <fullName evidence="2">Uncharacterized protein</fullName>
    </submittedName>
</protein>
<comment type="caution">
    <text evidence="2">The sequence shown here is derived from an EMBL/GenBank/DDBJ whole genome shotgun (WGS) entry which is preliminary data.</text>
</comment>
<evidence type="ECO:0000313" key="2">
    <source>
        <dbReference type="EMBL" id="KAK7507152.1"/>
    </source>
</evidence>
<feature type="compositionally biased region" description="Basic and acidic residues" evidence="1">
    <location>
        <begin position="68"/>
        <end position="77"/>
    </location>
</feature>